<evidence type="ECO:0000313" key="3">
    <source>
        <dbReference type="EMBL" id="KAF1845546.1"/>
    </source>
</evidence>
<name>A0A9P4GI09_9PLEO</name>
<dbReference type="Pfam" id="PF00069">
    <property type="entry name" value="Pkinase"/>
    <property type="match status" value="1"/>
</dbReference>
<accession>A0A9P4GI09</accession>
<gene>
    <name evidence="3" type="ORF">K460DRAFT_337872</name>
</gene>
<feature type="compositionally biased region" description="Polar residues" evidence="1">
    <location>
        <begin position="14"/>
        <end position="27"/>
    </location>
</feature>
<dbReference type="Gene3D" id="1.10.510.10">
    <property type="entry name" value="Transferase(Phosphotransferase) domain 1"/>
    <property type="match status" value="2"/>
</dbReference>
<feature type="region of interest" description="Disordered" evidence="1">
    <location>
        <begin position="654"/>
        <end position="675"/>
    </location>
</feature>
<dbReference type="GeneID" id="63848279"/>
<sequence>MQPAVQPVPKASNKADNLTSPSGTNDLALTADGASASPERINSPTIVPDSAVTTGLDLALSESTPYHSIEDNPAGTQGELSPSQSARAVLEPSTGNADASLHILQDLPQNTNGTDESQGGPQPARPSKTRFKKERRTRLGAELRSKIWRGAYRLGISGDPLEDQLKESMQPSNLAHRKFLPAGKICNLVTQGSAGTEMSKWSLQARRRPASVQIEAGEKTYRKIFTILIFIRRPYEIWSFVDEGVCDADLPLVKHQDNKGQFELRRKKDLTTQLRCFTKWRFGTTKEFESRQWMVLAPFFDRWDGQVVPNIEPDEILPFTTWKQLERGASGQVYQARIHPDHHAVYEISQVPNDIVAVKKLGSKGESAFRTESAILQNLSNDRHKHEHLITLLTTFKLCDSYHLMMPYADKDLESYWKETKPSPDMATWLIEQCEGIVEGLSKIHRYLTQSNTSMPHQGSFTRRSTREARDEPSFRRLFGRHGDIKPKNILWFRDQGPNGGYGTLKITDFGIACFTNDNMGPRRSDGFVPNSPTFRSPECDFPDGKLSTLCDVWALGCVYVVFITWFVGGWEDVLAFSKKRLATGAPWYRIQTDSFFSIFTDGLGAPRAQVNVSVTQKINELRSNKACNEALRKLLEVIQQDMLVVQQVETGAAGQHAPGGLPIPLNETRRNSSGNVARQLSEIRTNVNRVTNPISIGSEG</sequence>
<dbReference type="SMART" id="SM00220">
    <property type="entry name" value="S_TKc"/>
    <property type="match status" value="1"/>
</dbReference>
<dbReference type="AlphaFoldDB" id="A0A9P4GI09"/>
<feature type="domain" description="Protein kinase" evidence="2">
    <location>
        <begin position="319"/>
        <end position="660"/>
    </location>
</feature>
<dbReference type="GO" id="GO:0005524">
    <property type="term" value="F:ATP binding"/>
    <property type="evidence" value="ECO:0007669"/>
    <property type="project" value="InterPro"/>
</dbReference>
<organism evidence="3 4">
    <name type="scientific">Cucurbitaria berberidis CBS 394.84</name>
    <dbReference type="NCBI Taxonomy" id="1168544"/>
    <lineage>
        <taxon>Eukaryota</taxon>
        <taxon>Fungi</taxon>
        <taxon>Dikarya</taxon>
        <taxon>Ascomycota</taxon>
        <taxon>Pezizomycotina</taxon>
        <taxon>Dothideomycetes</taxon>
        <taxon>Pleosporomycetidae</taxon>
        <taxon>Pleosporales</taxon>
        <taxon>Pleosporineae</taxon>
        <taxon>Cucurbitariaceae</taxon>
        <taxon>Cucurbitaria</taxon>
    </lineage>
</organism>
<dbReference type="PANTHER" id="PTHR24359">
    <property type="entry name" value="SERINE/THREONINE-PROTEIN KINASE SBK1"/>
    <property type="match status" value="1"/>
</dbReference>
<feature type="region of interest" description="Disordered" evidence="1">
    <location>
        <begin position="1"/>
        <end position="94"/>
    </location>
</feature>
<keyword evidence="4" id="KW-1185">Reference proteome</keyword>
<evidence type="ECO:0000313" key="4">
    <source>
        <dbReference type="Proteomes" id="UP000800039"/>
    </source>
</evidence>
<evidence type="ECO:0000259" key="2">
    <source>
        <dbReference type="PROSITE" id="PS50011"/>
    </source>
</evidence>
<dbReference type="InterPro" id="IPR011009">
    <property type="entry name" value="Kinase-like_dom_sf"/>
</dbReference>
<reference evidence="3" key="1">
    <citation type="submission" date="2020-01" db="EMBL/GenBank/DDBJ databases">
        <authorList>
            <consortium name="DOE Joint Genome Institute"/>
            <person name="Haridas S."/>
            <person name="Albert R."/>
            <person name="Binder M."/>
            <person name="Bloem J."/>
            <person name="Labutti K."/>
            <person name="Salamov A."/>
            <person name="Andreopoulos B."/>
            <person name="Baker S.E."/>
            <person name="Barry K."/>
            <person name="Bills G."/>
            <person name="Bluhm B.H."/>
            <person name="Cannon C."/>
            <person name="Castanera R."/>
            <person name="Culley D.E."/>
            <person name="Daum C."/>
            <person name="Ezra D."/>
            <person name="Gonzalez J.B."/>
            <person name="Henrissat B."/>
            <person name="Kuo A."/>
            <person name="Liang C."/>
            <person name="Lipzen A."/>
            <person name="Lutzoni F."/>
            <person name="Magnuson J."/>
            <person name="Mondo S."/>
            <person name="Nolan M."/>
            <person name="Ohm R."/>
            <person name="Pangilinan J."/>
            <person name="Park H.-J."/>
            <person name="Ramirez L."/>
            <person name="Alfaro M."/>
            <person name="Sun H."/>
            <person name="Tritt A."/>
            <person name="Yoshinaga Y."/>
            <person name="Zwiers L.-H."/>
            <person name="Turgeon B.G."/>
            <person name="Goodwin S.B."/>
            <person name="Spatafora J.W."/>
            <person name="Crous P.W."/>
            <person name="Grigoriev I.V."/>
        </authorList>
    </citation>
    <scope>NUCLEOTIDE SEQUENCE</scope>
    <source>
        <strain evidence="3">CBS 394.84</strain>
    </source>
</reference>
<feature type="compositionally biased region" description="Polar residues" evidence="1">
    <location>
        <begin position="74"/>
        <end position="86"/>
    </location>
</feature>
<feature type="compositionally biased region" description="Basic residues" evidence="1">
    <location>
        <begin position="127"/>
        <end position="136"/>
    </location>
</feature>
<dbReference type="PROSITE" id="PS50011">
    <property type="entry name" value="PROTEIN_KINASE_DOM"/>
    <property type="match status" value="1"/>
</dbReference>
<dbReference type="InterPro" id="IPR000719">
    <property type="entry name" value="Prot_kinase_dom"/>
</dbReference>
<feature type="region of interest" description="Disordered" evidence="1">
    <location>
        <begin position="107"/>
        <end position="138"/>
    </location>
</feature>
<feature type="compositionally biased region" description="Polar residues" evidence="1">
    <location>
        <begin position="107"/>
        <end position="120"/>
    </location>
</feature>
<dbReference type="Proteomes" id="UP000800039">
    <property type="component" value="Unassembled WGS sequence"/>
</dbReference>
<dbReference type="EMBL" id="ML976616">
    <property type="protein sequence ID" value="KAF1845546.1"/>
    <property type="molecule type" value="Genomic_DNA"/>
</dbReference>
<dbReference type="GO" id="GO:0004674">
    <property type="term" value="F:protein serine/threonine kinase activity"/>
    <property type="evidence" value="ECO:0007669"/>
    <property type="project" value="TreeGrafter"/>
</dbReference>
<dbReference type="OrthoDB" id="1046782at2759"/>
<dbReference type="RefSeq" id="XP_040788109.1">
    <property type="nucleotide sequence ID" value="XM_040931027.1"/>
</dbReference>
<evidence type="ECO:0000256" key="1">
    <source>
        <dbReference type="SAM" id="MobiDB-lite"/>
    </source>
</evidence>
<protein>
    <submittedName>
        <fullName evidence="3">Kinase-like protein</fullName>
    </submittedName>
</protein>
<keyword evidence="3" id="KW-0418">Kinase</keyword>
<keyword evidence="3" id="KW-0808">Transferase</keyword>
<comment type="caution">
    <text evidence="3">The sequence shown here is derived from an EMBL/GenBank/DDBJ whole genome shotgun (WGS) entry which is preliminary data.</text>
</comment>
<proteinExistence type="predicted"/>
<dbReference type="PANTHER" id="PTHR24359:SF37">
    <property type="entry name" value="PROTEIN KINASE DOMAIN-CONTAINING PROTEIN"/>
    <property type="match status" value="1"/>
</dbReference>
<dbReference type="SUPFAM" id="SSF56112">
    <property type="entry name" value="Protein kinase-like (PK-like)"/>
    <property type="match status" value="1"/>
</dbReference>